<dbReference type="SMART" id="SM01002">
    <property type="entry name" value="AlaDh_PNT_C"/>
    <property type="match status" value="1"/>
</dbReference>
<dbReference type="GO" id="GO:0042853">
    <property type="term" value="P:L-alanine catabolic process"/>
    <property type="evidence" value="ECO:0007669"/>
    <property type="project" value="InterPro"/>
</dbReference>
<keyword evidence="7" id="KW-1185">Reference proteome</keyword>
<evidence type="ECO:0000259" key="5">
    <source>
        <dbReference type="SMART" id="SM01003"/>
    </source>
</evidence>
<dbReference type="PANTHER" id="PTHR42795">
    <property type="entry name" value="ALANINE DEHYDROGENASE"/>
    <property type="match status" value="1"/>
</dbReference>
<evidence type="ECO:0000313" key="6">
    <source>
        <dbReference type="EMBL" id="SMD33015.1"/>
    </source>
</evidence>
<keyword evidence="3" id="KW-0560">Oxidoreductase</keyword>
<dbReference type="Pfam" id="PF05222">
    <property type="entry name" value="AlaDh_PNT_N"/>
    <property type="match status" value="1"/>
</dbReference>
<dbReference type="SUPFAM" id="SSF52283">
    <property type="entry name" value="Formate/glycerate dehydrogenase catalytic domain-like"/>
    <property type="match status" value="1"/>
</dbReference>
<proteinExistence type="inferred from homology"/>
<evidence type="ECO:0000256" key="3">
    <source>
        <dbReference type="ARBA" id="ARBA00023002"/>
    </source>
</evidence>
<dbReference type="GO" id="GO:0000286">
    <property type="term" value="F:alanine dehydrogenase activity"/>
    <property type="evidence" value="ECO:0007669"/>
    <property type="project" value="UniProtKB-EC"/>
</dbReference>
<protein>
    <recommendedName>
        <fullName evidence="2">alanine dehydrogenase</fullName>
        <ecNumber evidence="2">1.4.1.1</ecNumber>
    </recommendedName>
</protein>
<dbReference type="InterPro" id="IPR036291">
    <property type="entry name" value="NAD(P)-bd_dom_sf"/>
</dbReference>
<dbReference type="Proteomes" id="UP000192472">
    <property type="component" value="Unassembled WGS sequence"/>
</dbReference>
<dbReference type="InterPro" id="IPR008141">
    <property type="entry name" value="Ala_DH"/>
</dbReference>
<dbReference type="InterPro" id="IPR007698">
    <property type="entry name" value="AlaDH/PNT_NAD(H)-bd"/>
</dbReference>
<dbReference type="SUPFAM" id="SSF51735">
    <property type="entry name" value="NAD(P)-binding Rossmann-fold domains"/>
    <property type="match status" value="1"/>
</dbReference>
<feature type="domain" description="Alanine dehydrogenase/pyridine nucleotide transhydrogenase N-terminal" evidence="5">
    <location>
        <begin position="33"/>
        <end position="166"/>
    </location>
</feature>
<dbReference type="InterPro" id="IPR007886">
    <property type="entry name" value="AlaDH/PNT_N"/>
</dbReference>
<dbReference type="AlphaFoldDB" id="A0A1W2G8K2"/>
<reference evidence="6 7" key="1">
    <citation type="submission" date="2017-04" db="EMBL/GenBank/DDBJ databases">
        <authorList>
            <person name="Afonso C.L."/>
            <person name="Miller P.J."/>
            <person name="Scott M.A."/>
            <person name="Spackman E."/>
            <person name="Goraichik I."/>
            <person name="Dimitrov K.M."/>
            <person name="Suarez D.L."/>
            <person name="Swayne D.E."/>
        </authorList>
    </citation>
    <scope>NUCLEOTIDE SEQUENCE [LARGE SCALE GENOMIC DNA]</scope>
    <source>
        <strain evidence="6 7">DSM 26133</strain>
    </source>
</reference>
<dbReference type="GO" id="GO:0005886">
    <property type="term" value="C:plasma membrane"/>
    <property type="evidence" value="ECO:0007669"/>
    <property type="project" value="TreeGrafter"/>
</dbReference>
<evidence type="ECO:0000313" key="7">
    <source>
        <dbReference type="Proteomes" id="UP000192472"/>
    </source>
</evidence>
<dbReference type="Pfam" id="PF01262">
    <property type="entry name" value="AlaDh_PNT_C"/>
    <property type="match status" value="1"/>
</dbReference>
<evidence type="ECO:0000256" key="1">
    <source>
        <dbReference type="ARBA" id="ARBA00005689"/>
    </source>
</evidence>
<dbReference type="Gene3D" id="3.40.50.720">
    <property type="entry name" value="NAD(P)-binding Rossmann-like Domain"/>
    <property type="match status" value="2"/>
</dbReference>
<evidence type="ECO:0000256" key="2">
    <source>
        <dbReference type="ARBA" id="ARBA00012897"/>
    </source>
</evidence>
<feature type="domain" description="Alanine dehydrogenase/pyridine nucleotide transhydrogenase NAD(H)-binding" evidence="4">
    <location>
        <begin position="178"/>
        <end position="326"/>
    </location>
</feature>
<comment type="similarity">
    <text evidence="1">Belongs to the AlaDH/PNT family.</text>
</comment>
<dbReference type="SMART" id="SM01003">
    <property type="entry name" value="AlaDh_PNT_N"/>
    <property type="match status" value="1"/>
</dbReference>
<dbReference type="CDD" id="cd05305">
    <property type="entry name" value="L-AlaDH"/>
    <property type="match status" value="1"/>
</dbReference>
<dbReference type="STRING" id="692418.SAMN04488029_1378"/>
<name>A0A1W2G8K2_REIFA</name>
<dbReference type="EMBL" id="FWYF01000001">
    <property type="protein sequence ID" value="SMD33015.1"/>
    <property type="molecule type" value="Genomic_DNA"/>
</dbReference>
<evidence type="ECO:0000259" key="4">
    <source>
        <dbReference type="SMART" id="SM01002"/>
    </source>
</evidence>
<dbReference type="PANTHER" id="PTHR42795:SF1">
    <property type="entry name" value="ALANINE DEHYDROGENASE"/>
    <property type="match status" value="1"/>
</dbReference>
<gene>
    <name evidence="6" type="ORF">SAMN04488029_1378</name>
</gene>
<dbReference type="EC" id="1.4.1.1" evidence="2"/>
<sequence length="404" mass="43945">MGSSVSALVEESKLYPQEKLAAKRTANQSLNIGIPKENSTYENRVPLTPKAVGALTNQGHKVLIESGTGNAANFFDKEYTEAGANITNSTSEIFKSDIIIKVEFPTKKEIEMMSMGKTIISTIHADKDLGQRLSLLNQKKATSIGYEFIEDQIGGLPIVRAMSEIVGAVVIPTAAEYLTTNQGGIGIILGGITGVPPTNVVILGAGTVAEYAARTSLGLGASVKVFDRHLYKLHRLKHILSSPVFTSTIDQVALKKALMEADVVIGAVRADKGVLKKIVSEDMVKAMKSSAVVVDVSIDEGGCFETSRPTNLKNPVFEKFGVKHYCVPNIASKVPRTSTKVLSNIFTPILNNIANSGGVDQMIFENKWFMKGVYTYKGYMTNYHLSEKFKLRFKDLNLLMAARF</sequence>
<accession>A0A1W2G8K2</accession>
<organism evidence="6 7">
    <name type="scientific">Reichenbachiella faecimaris</name>
    <dbReference type="NCBI Taxonomy" id="692418"/>
    <lineage>
        <taxon>Bacteria</taxon>
        <taxon>Pseudomonadati</taxon>
        <taxon>Bacteroidota</taxon>
        <taxon>Cytophagia</taxon>
        <taxon>Cytophagales</taxon>
        <taxon>Reichenbachiellaceae</taxon>
        <taxon>Reichenbachiella</taxon>
    </lineage>
</organism>
<dbReference type="OrthoDB" id="9804592at2"/>